<dbReference type="GO" id="GO:0005524">
    <property type="term" value="F:ATP binding"/>
    <property type="evidence" value="ECO:0007669"/>
    <property type="project" value="UniProtKB-KW"/>
</dbReference>
<keyword evidence="13" id="KW-1185">Reference proteome</keyword>
<keyword evidence="6" id="KW-0547">Nucleotide-binding</keyword>
<feature type="domain" description="CobB/CobQ-like glutamine amidotransferase" evidence="11">
    <location>
        <begin position="241"/>
        <end position="429"/>
    </location>
</feature>
<comment type="similarity">
    <text evidence="3">Belongs to the CobB/CobQ family. CobQ subfamily.</text>
</comment>
<name>A0A2T3N0W8_9GAMM</name>
<keyword evidence="7" id="KW-0067">ATP-binding</keyword>
<evidence type="ECO:0000256" key="1">
    <source>
        <dbReference type="ARBA" id="ARBA00001946"/>
    </source>
</evidence>
<dbReference type="SUPFAM" id="SSF52540">
    <property type="entry name" value="P-loop containing nucleoside triphosphate hydrolases"/>
    <property type="match status" value="1"/>
</dbReference>
<sequence>MSNSTVQCPALVVTAPSSGSGKTTVVAALARHFHLQGKKVRVFKTGPDFIDPRFLEFASQQPVYQLDFWMCGEKHCKALIAEAAKEADLILIEGVMGMFDGHCSSADIAARLGIPVLAVIDAGAMAQTFGALAYGLANYRDDIEMFGVVANRVGSVHHAQMLQESLPENLAFCGWLPKESGITLPERHLGLVQADELEDLDQRLDRAAELIGEFGKVTLPPPMAFDDVSADKVTSHLAGKTIAIARDRAFSFIYRANIDLLQAMGADVQFFSPISGDCLPDCDALYLPGGYPELSTGALAENQTLIAQIKQHVEQGKPCLAECGGMLYLNRSLTMLDGTTAILSDVLDADSAMQPKLAALGMVEAAFSYNNDTCNNSHTLRGHTFHYSTTQSNEQVLTQPVSQRGRKTDPVWFKNNLIASYIHWYFPSNPKLVADIFSGKVSEQ</sequence>
<keyword evidence="8" id="KW-0460">Magnesium</keyword>
<dbReference type="Pfam" id="PF01656">
    <property type="entry name" value="CbiA"/>
    <property type="match status" value="1"/>
</dbReference>
<reference evidence="12 13" key="1">
    <citation type="submission" date="2018-03" db="EMBL/GenBank/DDBJ databases">
        <title>Whole genome sequencing of Histamine producing bacteria.</title>
        <authorList>
            <person name="Butler K."/>
        </authorList>
    </citation>
    <scope>NUCLEOTIDE SEQUENCE [LARGE SCALE GENOMIC DNA]</scope>
    <source>
        <strain evidence="12 13">DSM 16190</strain>
    </source>
</reference>
<dbReference type="CDD" id="cd03130">
    <property type="entry name" value="GATase1_CobB"/>
    <property type="match status" value="1"/>
</dbReference>
<dbReference type="Proteomes" id="UP000240904">
    <property type="component" value="Unassembled WGS sequence"/>
</dbReference>
<evidence type="ECO:0000256" key="4">
    <source>
        <dbReference type="ARBA" id="ARBA00022573"/>
    </source>
</evidence>
<dbReference type="AlphaFoldDB" id="A0A2T3N0W8"/>
<dbReference type="NCBIfam" id="NF002204">
    <property type="entry name" value="PRK01077.1"/>
    <property type="match status" value="1"/>
</dbReference>
<keyword evidence="4" id="KW-0169">Cobalamin biosynthesis</keyword>
<dbReference type="InterPro" id="IPR004484">
    <property type="entry name" value="CbiA/CobB_synth"/>
</dbReference>
<comment type="pathway">
    <text evidence="2">Cofactor biosynthesis; adenosylcobalamin biosynthesis.</text>
</comment>
<keyword evidence="9" id="KW-0315">Glutamine amidotransferase</keyword>
<keyword evidence="5" id="KW-0436">Ligase</keyword>
<dbReference type="PANTHER" id="PTHR43873">
    <property type="entry name" value="COBYRINATE A,C-DIAMIDE SYNTHASE"/>
    <property type="match status" value="1"/>
</dbReference>
<evidence type="ECO:0000256" key="3">
    <source>
        <dbReference type="ARBA" id="ARBA00006205"/>
    </source>
</evidence>
<evidence type="ECO:0000256" key="5">
    <source>
        <dbReference type="ARBA" id="ARBA00022598"/>
    </source>
</evidence>
<dbReference type="Pfam" id="PF07685">
    <property type="entry name" value="GATase_3"/>
    <property type="match status" value="1"/>
</dbReference>
<comment type="caution">
    <text evidence="12">The sequence shown here is derived from an EMBL/GenBank/DDBJ whole genome shotgun (WGS) entry which is preliminary data.</text>
</comment>
<dbReference type="Gene3D" id="3.40.50.880">
    <property type="match status" value="1"/>
</dbReference>
<dbReference type="EMBL" id="PYMC01000003">
    <property type="protein sequence ID" value="PSW05977.1"/>
    <property type="molecule type" value="Genomic_DNA"/>
</dbReference>
<comment type="cofactor">
    <cofactor evidence="1">
        <name>Mg(2+)</name>
        <dbReference type="ChEBI" id="CHEBI:18420"/>
    </cofactor>
</comment>
<dbReference type="InterPro" id="IPR002586">
    <property type="entry name" value="CobQ/CobB/MinD/ParA_Nub-bd_dom"/>
</dbReference>
<dbReference type="GO" id="GO:0009236">
    <property type="term" value="P:cobalamin biosynthetic process"/>
    <property type="evidence" value="ECO:0007669"/>
    <property type="project" value="UniProtKB-KW"/>
</dbReference>
<evidence type="ECO:0000256" key="7">
    <source>
        <dbReference type="ARBA" id="ARBA00022840"/>
    </source>
</evidence>
<evidence type="ECO:0000313" key="13">
    <source>
        <dbReference type="Proteomes" id="UP000240904"/>
    </source>
</evidence>
<dbReference type="OrthoDB" id="9764035at2"/>
<dbReference type="InterPro" id="IPR029062">
    <property type="entry name" value="Class_I_gatase-like"/>
</dbReference>
<accession>A0A2T3N0W8</accession>
<evidence type="ECO:0000256" key="2">
    <source>
        <dbReference type="ARBA" id="ARBA00004953"/>
    </source>
</evidence>
<gene>
    <name evidence="12" type="ORF">C9I89_05500</name>
</gene>
<dbReference type="NCBIfam" id="TIGR00379">
    <property type="entry name" value="cobB"/>
    <property type="match status" value="1"/>
</dbReference>
<proteinExistence type="inferred from homology"/>
<evidence type="ECO:0000256" key="6">
    <source>
        <dbReference type="ARBA" id="ARBA00022741"/>
    </source>
</evidence>
<dbReference type="InterPro" id="IPR027417">
    <property type="entry name" value="P-loop_NTPase"/>
</dbReference>
<dbReference type="SUPFAM" id="SSF52317">
    <property type="entry name" value="Class I glutamine amidotransferase-like"/>
    <property type="match status" value="1"/>
</dbReference>
<evidence type="ECO:0000259" key="10">
    <source>
        <dbReference type="Pfam" id="PF01656"/>
    </source>
</evidence>
<organism evidence="12 13">
    <name type="scientific">Photobacterium lipolyticum</name>
    <dbReference type="NCBI Taxonomy" id="266810"/>
    <lineage>
        <taxon>Bacteria</taxon>
        <taxon>Pseudomonadati</taxon>
        <taxon>Pseudomonadota</taxon>
        <taxon>Gammaproteobacteria</taxon>
        <taxon>Vibrionales</taxon>
        <taxon>Vibrionaceae</taxon>
        <taxon>Photobacterium</taxon>
    </lineage>
</organism>
<dbReference type="PROSITE" id="PS51274">
    <property type="entry name" value="GATASE_COBBQ"/>
    <property type="match status" value="1"/>
</dbReference>
<evidence type="ECO:0000313" key="12">
    <source>
        <dbReference type="EMBL" id="PSW05977.1"/>
    </source>
</evidence>
<evidence type="ECO:0000256" key="8">
    <source>
        <dbReference type="ARBA" id="ARBA00022842"/>
    </source>
</evidence>
<dbReference type="PANTHER" id="PTHR43873:SF1">
    <property type="entry name" value="COBYRINATE A,C-DIAMIDE SYNTHASE"/>
    <property type="match status" value="1"/>
</dbReference>
<dbReference type="InterPro" id="IPR011698">
    <property type="entry name" value="GATase_3"/>
</dbReference>
<dbReference type="RefSeq" id="WP_107282359.1">
    <property type="nucleotide sequence ID" value="NZ_PYMC01000003.1"/>
</dbReference>
<evidence type="ECO:0000256" key="9">
    <source>
        <dbReference type="ARBA" id="ARBA00022962"/>
    </source>
</evidence>
<dbReference type="GO" id="GO:0042242">
    <property type="term" value="F:cobyrinic acid a,c-diamide synthase activity"/>
    <property type="evidence" value="ECO:0007669"/>
    <property type="project" value="InterPro"/>
</dbReference>
<protein>
    <submittedName>
        <fullName evidence="12">Cobyrinate a,c-diamide synthase</fullName>
    </submittedName>
</protein>
<evidence type="ECO:0000259" key="11">
    <source>
        <dbReference type="Pfam" id="PF07685"/>
    </source>
</evidence>
<feature type="domain" description="CobQ/CobB/MinD/ParA nucleotide binding" evidence="10">
    <location>
        <begin position="11"/>
        <end position="189"/>
    </location>
</feature>
<dbReference type="Gene3D" id="3.40.50.300">
    <property type="entry name" value="P-loop containing nucleotide triphosphate hydrolases"/>
    <property type="match status" value="2"/>
</dbReference>